<feature type="transmembrane region" description="Helical" evidence="9">
    <location>
        <begin position="344"/>
        <end position="362"/>
    </location>
</feature>
<feature type="compositionally biased region" description="Low complexity" evidence="8">
    <location>
        <begin position="108"/>
        <end position="128"/>
    </location>
</feature>
<feature type="transmembrane region" description="Helical" evidence="9">
    <location>
        <begin position="305"/>
        <end position="324"/>
    </location>
</feature>
<dbReference type="InterPro" id="IPR050297">
    <property type="entry name" value="LipidA_mod_glycosyltrf_83"/>
</dbReference>
<feature type="transmembrane region" description="Helical" evidence="9">
    <location>
        <begin position="535"/>
        <end position="556"/>
    </location>
</feature>
<protein>
    <submittedName>
        <fullName evidence="10">Uncharacterized protein</fullName>
    </submittedName>
</protein>
<keyword evidence="5 9" id="KW-0812">Transmembrane</keyword>
<dbReference type="EMBL" id="ABLD01000004">
    <property type="protein sequence ID" value="EDT11148.1"/>
    <property type="molecule type" value="Genomic_DNA"/>
</dbReference>
<dbReference type="PANTHER" id="PTHR33908:SF11">
    <property type="entry name" value="MEMBRANE PROTEIN"/>
    <property type="match status" value="1"/>
</dbReference>
<dbReference type="AlphaFoldDB" id="B1FX76"/>
<keyword evidence="4" id="KW-0808">Transferase</keyword>
<evidence type="ECO:0000313" key="11">
    <source>
        <dbReference type="Proteomes" id="UP000005045"/>
    </source>
</evidence>
<feature type="transmembrane region" description="Helical" evidence="9">
    <location>
        <begin position="576"/>
        <end position="599"/>
    </location>
</feature>
<feature type="transmembrane region" description="Helical" evidence="9">
    <location>
        <begin position="611"/>
        <end position="633"/>
    </location>
</feature>
<keyword evidence="7 9" id="KW-0472">Membrane</keyword>
<evidence type="ECO:0000256" key="1">
    <source>
        <dbReference type="ARBA" id="ARBA00004651"/>
    </source>
</evidence>
<proteinExistence type="predicted"/>
<feature type="transmembrane region" description="Helical" evidence="9">
    <location>
        <begin position="368"/>
        <end position="385"/>
    </location>
</feature>
<feature type="transmembrane region" description="Helical" evidence="9">
    <location>
        <begin position="506"/>
        <end position="523"/>
    </location>
</feature>
<keyword evidence="2" id="KW-1003">Cell membrane</keyword>
<evidence type="ECO:0000256" key="8">
    <source>
        <dbReference type="SAM" id="MobiDB-lite"/>
    </source>
</evidence>
<keyword evidence="6 9" id="KW-1133">Transmembrane helix</keyword>
<reference evidence="10 11" key="1">
    <citation type="submission" date="2008-03" db="EMBL/GenBank/DDBJ databases">
        <title>Sequencing of the draft genome and assembly of Burkholderia graminis C4D1M.</title>
        <authorList>
            <consortium name="US DOE Joint Genome Institute (JGI-PGF)"/>
            <person name="Copeland A."/>
            <person name="Lucas S."/>
            <person name="Lapidus A."/>
            <person name="Glavina del Rio T."/>
            <person name="Dalin E."/>
            <person name="Tice H."/>
            <person name="Bruce D."/>
            <person name="Goodwin L."/>
            <person name="Pitluck S."/>
            <person name="Larimer F."/>
            <person name="Land M.L."/>
            <person name="Hauser L."/>
            <person name="Tiedje J."/>
            <person name="Richardson P."/>
        </authorList>
    </citation>
    <scope>NUCLEOTIDE SEQUENCE [LARGE SCALE GENOMIC DNA]</scope>
    <source>
        <strain evidence="11">ATCC 700544 / DSM 17151 / LMG 18924 / NCIMB 13744 / C4D1M</strain>
    </source>
</reference>
<accession>B1FX76</accession>
<evidence type="ECO:0000256" key="2">
    <source>
        <dbReference type="ARBA" id="ARBA00022475"/>
    </source>
</evidence>
<feature type="region of interest" description="Disordered" evidence="8">
    <location>
        <begin position="108"/>
        <end position="154"/>
    </location>
</feature>
<dbReference type="RefSeq" id="WP_006048232.1">
    <property type="nucleotide sequence ID" value="NZ_ABLD01000004.1"/>
</dbReference>
<keyword evidence="3" id="KW-0328">Glycosyltransferase</keyword>
<keyword evidence="11" id="KW-1185">Reference proteome</keyword>
<feature type="transmembrane region" description="Helical" evidence="9">
    <location>
        <begin position="449"/>
        <end position="470"/>
    </location>
</feature>
<feature type="transmembrane region" description="Helical" evidence="9">
    <location>
        <begin position="165"/>
        <end position="183"/>
    </location>
</feature>
<comment type="caution">
    <text evidence="10">The sequence shown here is derived from an EMBL/GenBank/DDBJ whole genome shotgun (WGS) entry which is preliminary data.</text>
</comment>
<evidence type="ECO:0000256" key="9">
    <source>
        <dbReference type="SAM" id="Phobius"/>
    </source>
</evidence>
<gene>
    <name evidence="10" type="ORF">BgramDRAFT_1673</name>
</gene>
<dbReference type="GO" id="GO:0009103">
    <property type="term" value="P:lipopolysaccharide biosynthetic process"/>
    <property type="evidence" value="ECO:0007669"/>
    <property type="project" value="UniProtKB-ARBA"/>
</dbReference>
<feature type="transmembrane region" description="Helical" evidence="9">
    <location>
        <begin position="245"/>
        <end position="262"/>
    </location>
</feature>
<organism evidence="10 11">
    <name type="scientific">Paraburkholderia graminis (strain ATCC 700544 / DSM 17151 / LMG 18924 / NCIMB 13744 / C4D1M)</name>
    <dbReference type="NCBI Taxonomy" id="396598"/>
    <lineage>
        <taxon>Bacteria</taxon>
        <taxon>Pseudomonadati</taxon>
        <taxon>Pseudomonadota</taxon>
        <taxon>Betaproteobacteria</taxon>
        <taxon>Burkholderiales</taxon>
        <taxon>Burkholderiaceae</taxon>
        <taxon>Paraburkholderia</taxon>
    </lineage>
</organism>
<evidence type="ECO:0000256" key="3">
    <source>
        <dbReference type="ARBA" id="ARBA00022676"/>
    </source>
</evidence>
<feature type="transmembrane region" description="Helical" evidence="9">
    <location>
        <begin position="274"/>
        <end position="293"/>
    </location>
</feature>
<feature type="transmembrane region" description="Helical" evidence="9">
    <location>
        <begin position="392"/>
        <end position="415"/>
    </location>
</feature>
<evidence type="ECO:0000256" key="6">
    <source>
        <dbReference type="ARBA" id="ARBA00022989"/>
    </source>
</evidence>
<evidence type="ECO:0000256" key="5">
    <source>
        <dbReference type="ARBA" id="ARBA00022692"/>
    </source>
</evidence>
<dbReference type="GO" id="GO:0016763">
    <property type="term" value="F:pentosyltransferase activity"/>
    <property type="evidence" value="ECO:0007669"/>
    <property type="project" value="TreeGrafter"/>
</dbReference>
<evidence type="ECO:0000256" key="4">
    <source>
        <dbReference type="ARBA" id="ARBA00022679"/>
    </source>
</evidence>
<comment type="subcellular location">
    <subcellularLocation>
        <location evidence="1">Cell membrane</location>
        <topology evidence="1">Multi-pass membrane protein</topology>
    </subcellularLocation>
</comment>
<evidence type="ECO:0000313" key="10">
    <source>
        <dbReference type="EMBL" id="EDT11148.1"/>
    </source>
</evidence>
<dbReference type="PANTHER" id="PTHR33908">
    <property type="entry name" value="MANNOSYLTRANSFERASE YKCB-RELATED"/>
    <property type="match status" value="1"/>
</dbReference>
<dbReference type="Proteomes" id="UP000005045">
    <property type="component" value="Unassembled WGS sequence"/>
</dbReference>
<feature type="transmembrane region" description="Helical" evidence="9">
    <location>
        <begin position="482"/>
        <end position="500"/>
    </location>
</feature>
<sequence length="743" mass="79782">MQEKPSAPWRNGNAAAAVSAPAGVVDSAQQARVAGLIDSAPQARVAGLIDSAQQAHMTGAIDSAQQAHMASLIDNAPQAHMAGLIDSAEHARSADLAANSPNTAQALTAEAAAPARPAKPSKPHAPAAGNEPTIGSPPADHSNDSNSNGNSRAPRWHALSASRPLTYLIALAILCAWLLPGTLGHDPWKQDETYTFGIVQHMLDTGDLVVPTNAGQPFVEKPPVYDWVAAGLAWMFGRYLPLHDAARLASALFAGLTVYYTARVARRAVNAPSWFDLRVIGTLALFGGTLVVVKHVHDMMTDVALMAGAAIGFCGLFELVLAHLRYDGHQERLSAHAARERRHAILSGAAMFGAGVGVSFLAKGLFVPLVFGATVCAVLALYPVCRSRSFAAALGVAALVCAPFALIWPICFYLRSEALLKVWLWDNNVGRFFGFSVAELGSESESRLFVLRTVLSVGFPVAPLALAALGGGAWRRWRDPRVALPAIFAGVGFAVLQSSATIRELYILPFIAPLALLAMQGVERLPPRLHVVWDMASRVLFGSVAALAWIVWSIMSSPANTHASLHRLGRWLPLDWVLPMKPALIAAALLMTLGWLWLLPAFKYAGKWRGVLSWCAGAIVAWGLVSTLLLPWLDYAKSYRSVFENLGAALSAQWNDGDCMASVGLGESEAPMLDYYTDIEHQPTANPRTTECTWLIVESRRNNALQPTGDWRLFWSGARPGDTDELLRVFVRTPTVPAAVDGR</sequence>
<name>B1FX76_PARG4</name>
<dbReference type="GO" id="GO:0005886">
    <property type="term" value="C:plasma membrane"/>
    <property type="evidence" value="ECO:0007669"/>
    <property type="project" value="UniProtKB-SubCell"/>
</dbReference>
<evidence type="ECO:0000256" key="7">
    <source>
        <dbReference type="ARBA" id="ARBA00023136"/>
    </source>
</evidence>